<evidence type="ECO:0000256" key="6">
    <source>
        <dbReference type="ARBA" id="ARBA00023136"/>
    </source>
</evidence>
<feature type="transmembrane region" description="Helical" evidence="7">
    <location>
        <begin position="178"/>
        <end position="201"/>
    </location>
</feature>
<name>A0A4R2F3G0_9GAMM</name>
<sequence>MSQFYCRVPGYSVLEFLMRNPHRQGPGSLFMLSWPLFIDLSLHFLTGAINTFMVSHISYREVAALAVGNQVFSLAITLFSFVSIGTSVVITQYLGAGDSAKARTVIHTAISFNLVVGLLAAVGVISSATPILTLMNLPQDLLADGQLYLMIVGLCLLPEAAALCLAATLRAHGYTREAMYATAVVNLITFGSNLLLLYGWFGLPQLGVAGVAISTVAGRLFGLVLLVWLLQRNTGIRLLPTELLRPQREMLAKVLKIGLPAAGENLSWLLQFMVVTSFVGLMGDQALATHAYYFQICTFIMLFGLSIGMGNEIIIGHLAGGRLFELAYTRLLKTLKIGLLATIVIATGFALSGRSIVGLFTGDEGVLSLIAPLFFISVFMEPGRTFNLIVINALRATGDARFPLMMALFSMWGIAVPLAWLLGIHFGYGLVGIWLALACDEWVRGLAMYWRWRSRRWQGKVLVEPLQAATH</sequence>
<evidence type="ECO:0000256" key="7">
    <source>
        <dbReference type="SAM" id="Phobius"/>
    </source>
</evidence>
<keyword evidence="4 7" id="KW-0812">Transmembrane</keyword>
<dbReference type="EMBL" id="SLWF01000033">
    <property type="protein sequence ID" value="TCN79527.1"/>
    <property type="molecule type" value="Genomic_DNA"/>
</dbReference>
<dbReference type="NCBIfam" id="TIGR00797">
    <property type="entry name" value="matE"/>
    <property type="match status" value="1"/>
</dbReference>
<keyword evidence="6 7" id="KW-0472">Membrane</keyword>
<dbReference type="PANTHER" id="PTHR42925">
    <property type="entry name" value="MULTIDRUG AND TOXIN EFFLUX PROTEIN MATE FAMILY"/>
    <property type="match status" value="1"/>
</dbReference>
<feature type="transmembrane region" description="Helical" evidence="7">
    <location>
        <begin position="147"/>
        <end position="166"/>
    </location>
</feature>
<feature type="transmembrane region" description="Helical" evidence="7">
    <location>
        <begin position="106"/>
        <end position="127"/>
    </location>
</feature>
<organism evidence="8 9">
    <name type="scientific">Shewanella fodinae</name>
    <dbReference type="NCBI Taxonomy" id="552357"/>
    <lineage>
        <taxon>Bacteria</taxon>
        <taxon>Pseudomonadati</taxon>
        <taxon>Pseudomonadota</taxon>
        <taxon>Gammaproteobacteria</taxon>
        <taxon>Alteromonadales</taxon>
        <taxon>Shewanellaceae</taxon>
        <taxon>Shewanella</taxon>
    </lineage>
</organism>
<feature type="transmembrane region" description="Helical" evidence="7">
    <location>
        <begin position="402"/>
        <end position="422"/>
    </location>
</feature>
<evidence type="ECO:0000256" key="2">
    <source>
        <dbReference type="ARBA" id="ARBA00022448"/>
    </source>
</evidence>
<comment type="caution">
    <text evidence="8">The sequence shown here is derived from an EMBL/GenBank/DDBJ whole genome shotgun (WGS) entry which is preliminary data.</text>
</comment>
<feature type="transmembrane region" description="Helical" evidence="7">
    <location>
        <begin position="428"/>
        <end position="450"/>
    </location>
</feature>
<keyword evidence="2" id="KW-0813">Transport</keyword>
<keyword evidence="3" id="KW-1003">Cell membrane</keyword>
<proteinExistence type="predicted"/>
<comment type="subcellular location">
    <subcellularLocation>
        <location evidence="1">Cell inner membrane</location>
        <topology evidence="1">Multi-pass membrane protein</topology>
    </subcellularLocation>
</comment>
<feature type="transmembrane region" description="Helical" evidence="7">
    <location>
        <begin position="72"/>
        <end position="94"/>
    </location>
</feature>
<feature type="transmembrane region" description="Helical" evidence="7">
    <location>
        <begin position="292"/>
        <end position="316"/>
    </location>
</feature>
<dbReference type="Pfam" id="PF01554">
    <property type="entry name" value="MatE"/>
    <property type="match status" value="2"/>
</dbReference>
<dbReference type="GO" id="GO:0042910">
    <property type="term" value="F:xenobiotic transmembrane transporter activity"/>
    <property type="evidence" value="ECO:0007669"/>
    <property type="project" value="InterPro"/>
</dbReference>
<keyword evidence="5 7" id="KW-1133">Transmembrane helix</keyword>
<evidence type="ECO:0000313" key="9">
    <source>
        <dbReference type="Proteomes" id="UP000294832"/>
    </source>
</evidence>
<evidence type="ECO:0000313" key="8">
    <source>
        <dbReference type="EMBL" id="TCN79527.1"/>
    </source>
</evidence>
<dbReference type="PIRSF" id="PIRSF006603">
    <property type="entry name" value="DinF"/>
    <property type="match status" value="1"/>
</dbReference>
<dbReference type="CDD" id="cd13134">
    <property type="entry name" value="MATE_like_8"/>
    <property type="match status" value="1"/>
</dbReference>
<evidence type="ECO:0000256" key="4">
    <source>
        <dbReference type="ARBA" id="ARBA00022692"/>
    </source>
</evidence>
<feature type="transmembrane region" description="Helical" evidence="7">
    <location>
        <begin position="207"/>
        <end position="230"/>
    </location>
</feature>
<feature type="transmembrane region" description="Helical" evidence="7">
    <location>
        <begin position="369"/>
        <end position="390"/>
    </location>
</feature>
<reference evidence="8 9" key="1">
    <citation type="submission" date="2019-03" db="EMBL/GenBank/DDBJ databases">
        <title>Freshwater and sediment microbial communities from various areas in North America, analyzing microbe dynamics in response to fracking.</title>
        <authorList>
            <person name="Lamendella R."/>
        </authorList>
    </citation>
    <scope>NUCLEOTIDE SEQUENCE [LARGE SCALE GENOMIC DNA]</scope>
    <source>
        <strain evidence="8 9">74A</strain>
    </source>
</reference>
<feature type="transmembrane region" description="Helical" evidence="7">
    <location>
        <begin position="337"/>
        <end position="357"/>
    </location>
</feature>
<dbReference type="InterPro" id="IPR002528">
    <property type="entry name" value="MATE_fam"/>
</dbReference>
<keyword evidence="9" id="KW-1185">Reference proteome</keyword>
<dbReference type="GO" id="GO:0005886">
    <property type="term" value="C:plasma membrane"/>
    <property type="evidence" value="ECO:0007669"/>
    <property type="project" value="UniProtKB-SubCell"/>
</dbReference>
<dbReference type="InterPro" id="IPR048279">
    <property type="entry name" value="MdtK-like"/>
</dbReference>
<dbReference type="AlphaFoldDB" id="A0A4R2F3G0"/>
<accession>A0A4R2F3G0</accession>
<evidence type="ECO:0000256" key="1">
    <source>
        <dbReference type="ARBA" id="ARBA00004429"/>
    </source>
</evidence>
<evidence type="ECO:0000256" key="3">
    <source>
        <dbReference type="ARBA" id="ARBA00022475"/>
    </source>
</evidence>
<protein>
    <submittedName>
        <fullName evidence="8">Putative MATE family efflux protein</fullName>
    </submittedName>
</protein>
<dbReference type="InterPro" id="IPR047135">
    <property type="entry name" value="YsiQ"/>
</dbReference>
<evidence type="ECO:0000256" key="5">
    <source>
        <dbReference type="ARBA" id="ARBA00022989"/>
    </source>
</evidence>
<dbReference type="Proteomes" id="UP000294832">
    <property type="component" value="Unassembled WGS sequence"/>
</dbReference>
<dbReference type="GO" id="GO:0015297">
    <property type="term" value="F:antiporter activity"/>
    <property type="evidence" value="ECO:0007669"/>
    <property type="project" value="InterPro"/>
</dbReference>
<feature type="transmembrane region" description="Helical" evidence="7">
    <location>
        <begin position="29"/>
        <end position="52"/>
    </location>
</feature>
<dbReference type="PANTHER" id="PTHR42925:SF1">
    <property type="entry name" value="VIRULENCE FACTOR MVIN"/>
    <property type="match status" value="1"/>
</dbReference>
<gene>
    <name evidence="8" type="ORF">EDC91_13334</name>
</gene>
<dbReference type="RefSeq" id="WP_243692006.1">
    <property type="nucleotide sequence ID" value="NZ_SLWF01000033.1"/>
</dbReference>